<gene>
    <name evidence="3" type="ORF">ACH429_04140</name>
</gene>
<feature type="compositionally biased region" description="Pro residues" evidence="1">
    <location>
        <begin position="24"/>
        <end position="37"/>
    </location>
</feature>
<keyword evidence="2" id="KW-0472">Membrane</keyword>
<sequence>MNERIPEPESRPTSPGTSERPTSPGTPEPGGVPPEETPPAEGGFSGAGPRETYNPAKGWGAGPIIAVMAVVVLFAVFFVVGWLTR</sequence>
<evidence type="ECO:0000313" key="3">
    <source>
        <dbReference type="EMBL" id="MFI1963321.1"/>
    </source>
</evidence>
<feature type="transmembrane region" description="Helical" evidence="2">
    <location>
        <begin position="59"/>
        <end position="83"/>
    </location>
</feature>
<evidence type="ECO:0000313" key="4">
    <source>
        <dbReference type="Proteomes" id="UP001611548"/>
    </source>
</evidence>
<dbReference type="EMBL" id="JBIRWE010000001">
    <property type="protein sequence ID" value="MFI1963321.1"/>
    <property type="molecule type" value="Genomic_DNA"/>
</dbReference>
<dbReference type="Proteomes" id="UP001611548">
    <property type="component" value="Unassembled WGS sequence"/>
</dbReference>
<accession>A0ABW7UNZ5</accession>
<feature type="region of interest" description="Disordered" evidence="1">
    <location>
        <begin position="1"/>
        <end position="58"/>
    </location>
</feature>
<dbReference type="Pfam" id="PF20088">
    <property type="entry name" value="DUF6480"/>
    <property type="match status" value="1"/>
</dbReference>
<feature type="compositionally biased region" description="Low complexity" evidence="1">
    <location>
        <begin position="12"/>
        <end position="23"/>
    </location>
</feature>
<name>A0ABW7UNZ5_9ACTN</name>
<comment type="caution">
    <text evidence="3">The sequence shown here is derived from an EMBL/GenBank/DDBJ whole genome shotgun (WGS) entry which is preliminary data.</text>
</comment>
<dbReference type="InterPro" id="IPR045512">
    <property type="entry name" value="DUF6480"/>
</dbReference>
<keyword evidence="4" id="KW-1185">Reference proteome</keyword>
<evidence type="ECO:0000256" key="2">
    <source>
        <dbReference type="SAM" id="Phobius"/>
    </source>
</evidence>
<feature type="compositionally biased region" description="Basic and acidic residues" evidence="1">
    <location>
        <begin position="1"/>
        <end position="10"/>
    </location>
</feature>
<protein>
    <submittedName>
        <fullName evidence="3">DUF6480 family protein</fullName>
    </submittedName>
</protein>
<evidence type="ECO:0000256" key="1">
    <source>
        <dbReference type="SAM" id="MobiDB-lite"/>
    </source>
</evidence>
<keyword evidence="2" id="KW-0812">Transmembrane</keyword>
<organism evidence="3 4">
    <name type="scientific">Streptomyces pathocidini</name>
    <dbReference type="NCBI Taxonomy" id="1650571"/>
    <lineage>
        <taxon>Bacteria</taxon>
        <taxon>Bacillati</taxon>
        <taxon>Actinomycetota</taxon>
        <taxon>Actinomycetes</taxon>
        <taxon>Kitasatosporales</taxon>
        <taxon>Streptomycetaceae</taxon>
        <taxon>Streptomyces</taxon>
    </lineage>
</organism>
<keyword evidence="2" id="KW-1133">Transmembrane helix</keyword>
<dbReference type="RefSeq" id="WP_055472490.1">
    <property type="nucleotide sequence ID" value="NZ_JBIRWE010000001.1"/>
</dbReference>
<reference evidence="3 4" key="1">
    <citation type="submission" date="2024-10" db="EMBL/GenBank/DDBJ databases">
        <title>The Natural Products Discovery Center: Release of the First 8490 Sequenced Strains for Exploring Actinobacteria Biosynthetic Diversity.</title>
        <authorList>
            <person name="Kalkreuter E."/>
            <person name="Kautsar S.A."/>
            <person name="Yang D."/>
            <person name="Bader C.D."/>
            <person name="Teijaro C.N."/>
            <person name="Fluegel L."/>
            <person name="Davis C.M."/>
            <person name="Simpson J.R."/>
            <person name="Lauterbach L."/>
            <person name="Steele A.D."/>
            <person name="Gui C."/>
            <person name="Meng S."/>
            <person name="Li G."/>
            <person name="Viehrig K."/>
            <person name="Ye F."/>
            <person name="Su P."/>
            <person name="Kiefer A.F."/>
            <person name="Nichols A."/>
            <person name="Cepeda A.J."/>
            <person name="Yan W."/>
            <person name="Fan B."/>
            <person name="Jiang Y."/>
            <person name="Adhikari A."/>
            <person name="Zheng C.-J."/>
            <person name="Schuster L."/>
            <person name="Cowan T.M."/>
            <person name="Smanski M.J."/>
            <person name="Chevrette M.G."/>
            <person name="De Carvalho L.P.S."/>
            <person name="Shen B."/>
        </authorList>
    </citation>
    <scope>NUCLEOTIDE SEQUENCE [LARGE SCALE GENOMIC DNA]</scope>
    <source>
        <strain evidence="3 4">NPDC020327</strain>
    </source>
</reference>
<proteinExistence type="predicted"/>